<evidence type="ECO:0008006" key="4">
    <source>
        <dbReference type="Google" id="ProtNLM"/>
    </source>
</evidence>
<keyword evidence="3" id="KW-1185">Reference proteome</keyword>
<protein>
    <recommendedName>
        <fullName evidence="4">Bacterial mobilisation domain-containing protein</fullName>
    </recommendedName>
</protein>
<sequence length="143" mass="15074">MAGGTKGRTARRYRARGPTAREGRITPRFSDEELTAVRAAAEAAQMTVAGFCASATLAVARRQPGQAAPAGSGAGMEELAELQRELFAARTAVNRAGVNVNQAAAQLNSTGQPPVWLEHAVNRVTRAVMEVDAVVALIHRRLA</sequence>
<proteinExistence type="predicted"/>
<comment type="caution">
    <text evidence="2">The sequence shown here is derived from an EMBL/GenBank/DDBJ whole genome shotgun (WGS) entry which is preliminary data.</text>
</comment>
<dbReference type="RefSeq" id="WP_377254180.1">
    <property type="nucleotide sequence ID" value="NZ_JBHLUH010000052.1"/>
</dbReference>
<name>A0ABV6M866_9ACTN</name>
<dbReference type="EMBL" id="JBHLUH010000052">
    <property type="protein sequence ID" value="MFC0530836.1"/>
    <property type="molecule type" value="Genomic_DNA"/>
</dbReference>
<evidence type="ECO:0000313" key="3">
    <source>
        <dbReference type="Proteomes" id="UP001589867"/>
    </source>
</evidence>
<dbReference type="Proteomes" id="UP001589867">
    <property type="component" value="Unassembled WGS sequence"/>
</dbReference>
<reference evidence="2 3" key="1">
    <citation type="submission" date="2024-09" db="EMBL/GenBank/DDBJ databases">
        <authorList>
            <person name="Sun Q."/>
            <person name="Mori K."/>
        </authorList>
    </citation>
    <scope>NUCLEOTIDE SEQUENCE [LARGE SCALE GENOMIC DNA]</scope>
    <source>
        <strain evidence="2 3">TBRC 3947</strain>
    </source>
</reference>
<evidence type="ECO:0000313" key="2">
    <source>
        <dbReference type="EMBL" id="MFC0530836.1"/>
    </source>
</evidence>
<evidence type="ECO:0000256" key="1">
    <source>
        <dbReference type="SAM" id="MobiDB-lite"/>
    </source>
</evidence>
<feature type="region of interest" description="Disordered" evidence="1">
    <location>
        <begin position="1"/>
        <end position="20"/>
    </location>
</feature>
<gene>
    <name evidence="2" type="ORF">ACFFIA_24535</name>
</gene>
<organism evidence="2 3">
    <name type="scientific">Phytohabitans kaempferiae</name>
    <dbReference type="NCBI Taxonomy" id="1620943"/>
    <lineage>
        <taxon>Bacteria</taxon>
        <taxon>Bacillati</taxon>
        <taxon>Actinomycetota</taxon>
        <taxon>Actinomycetes</taxon>
        <taxon>Micromonosporales</taxon>
        <taxon>Micromonosporaceae</taxon>
    </lineage>
</organism>
<accession>A0ABV6M866</accession>